<dbReference type="InterPro" id="IPR036514">
    <property type="entry name" value="SGNH_hydro_sf"/>
</dbReference>
<gene>
    <name evidence="1" type="ORF">FN846DRAFT_914621</name>
</gene>
<organism evidence="1 2">
    <name type="scientific">Sphaerosporella brunnea</name>
    <dbReference type="NCBI Taxonomy" id="1250544"/>
    <lineage>
        <taxon>Eukaryota</taxon>
        <taxon>Fungi</taxon>
        <taxon>Dikarya</taxon>
        <taxon>Ascomycota</taxon>
        <taxon>Pezizomycotina</taxon>
        <taxon>Pezizomycetes</taxon>
        <taxon>Pezizales</taxon>
        <taxon>Pyronemataceae</taxon>
        <taxon>Sphaerosporella</taxon>
    </lineage>
</organism>
<dbReference type="InParanoid" id="A0A5J5ED32"/>
<dbReference type="Gene3D" id="3.40.50.1110">
    <property type="entry name" value="SGNH hydrolase"/>
    <property type="match status" value="1"/>
</dbReference>
<dbReference type="OrthoDB" id="5278722at2759"/>
<name>A0A5J5ED32_9PEZI</name>
<dbReference type="EMBL" id="VXIS01000532">
    <property type="protein sequence ID" value="KAA8892977.1"/>
    <property type="molecule type" value="Genomic_DNA"/>
</dbReference>
<proteinExistence type="predicted"/>
<reference evidence="1 2" key="1">
    <citation type="submission" date="2019-09" db="EMBL/GenBank/DDBJ databases">
        <title>Draft genome of the ectomycorrhizal ascomycete Sphaerosporella brunnea.</title>
        <authorList>
            <consortium name="DOE Joint Genome Institute"/>
            <person name="Benucci G.M."/>
            <person name="Marozzi G."/>
            <person name="Antonielli L."/>
            <person name="Sanchez S."/>
            <person name="Marco P."/>
            <person name="Wang X."/>
            <person name="Falini L.B."/>
            <person name="Barry K."/>
            <person name="Haridas S."/>
            <person name="Lipzen A."/>
            <person name="Labutti K."/>
            <person name="Grigoriev I.V."/>
            <person name="Murat C."/>
            <person name="Martin F."/>
            <person name="Albertini E."/>
            <person name="Donnini D."/>
            <person name="Bonito G."/>
        </authorList>
    </citation>
    <scope>NUCLEOTIDE SEQUENCE [LARGE SCALE GENOMIC DNA]</scope>
    <source>
        <strain evidence="1 2">Sb_GMNB300</strain>
    </source>
</reference>
<evidence type="ECO:0000313" key="2">
    <source>
        <dbReference type="Proteomes" id="UP000326924"/>
    </source>
</evidence>
<comment type="caution">
    <text evidence="1">The sequence shown here is derived from an EMBL/GenBank/DDBJ whole genome shotgun (WGS) entry which is preliminary data.</text>
</comment>
<dbReference type="AlphaFoldDB" id="A0A5J5ED32"/>
<evidence type="ECO:0000313" key="1">
    <source>
        <dbReference type="EMBL" id="KAA8892977.1"/>
    </source>
</evidence>
<keyword evidence="2" id="KW-1185">Reference proteome</keyword>
<protein>
    <recommendedName>
        <fullName evidence="3">SGNH hydrolase-type esterase domain-containing protein</fullName>
    </recommendedName>
</protein>
<evidence type="ECO:0008006" key="3">
    <source>
        <dbReference type="Google" id="ProtNLM"/>
    </source>
</evidence>
<dbReference type="Proteomes" id="UP000326924">
    <property type="component" value="Unassembled WGS sequence"/>
</dbReference>
<accession>A0A5J5ED32</accession>
<dbReference type="SUPFAM" id="SSF160887">
    <property type="entry name" value="Rv2827c C-terminal domain-like"/>
    <property type="match status" value="1"/>
</dbReference>
<sequence length="317" mass="35340">MAKKDEVVEKAGLVCLNVRLLRIVPQIKLGCVFDVYLAIGLLPNRIVIFGDESSAIPSADTRRRGNGPSPNWAASLCQNLYASCDSFAPLASAQGFVGSVIDNVVSNTSSPDLRDQVDRWIEFEMKARNNGFGPERSSLFALLFGTNDMWKFSYMDRKDASSAVEASLDSMFDHIGRVARHWANPPQVLVPTAIDVYALSGKVCALGGHALMLKLAGRWTKYRLQNDTAGEALKTSVFTRRKWNEGLEKKGKILEGRKSDALGCWPVVYGNPEKRGERWLARCQRHMFEGKWDTVDSMHLGAREHEIMAEEAVKYLL</sequence>